<evidence type="ECO:0000313" key="2">
    <source>
        <dbReference type="EMBL" id="RDB05512.1"/>
    </source>
</evidence>
<evidence type="ECO:0000256" key="1">
    <source>
        <dbReference type="SAM" id="Phobius"/>
    </source>
</evidence>
<keyword evidence="3" id="KW-1185">Reference proteome</keyword>
<feature type="transmembrane region" description="Helical" evidence="1">
    <location>
        <begin position="12"/>
        <end position="32"/>
    </location>
</feature>
<sequence>MEGVPKEQKWNFEAAMFFGIWGYVLIALPFLFMSIMKSREKKEITHNQIFEVATIDGIEEKYHTKTGTMYLRFHYHYQHKNRLFRDNIDYKYKRFFVEFTGHKRELIKHKKLPVILSSIDPSKHRVLIFWSDFSKYNLPFPDSLKWSEKLFYNK</sequence>
<keyword evidence="1" id="KW-0812">Transmembrane</keyword>
<keyword evidence="1" id="KW-0472">Membrane</keyword>
<dbReference type="OrthoDB" id="954326at2"/>
<accession>A0A369I8W0</accession>
<organism evidence="2 3">
    <name type="scientific">Runella aurantiaca</name>
    <dbReference type="NCBI Taxonomy" id="2282308"/>
    <lineage>
        <taxon>Bacteria</taxon>
        <taxon>Pseudomonadati</taxon>
        <taxon>Bacteroidota</taxon>
        <taxon>Cytophagia</taxon>
        <taxon>Cytophagales</taxon>
        <taxon>Spirosomataceae</taxon>
        <taxon>Runella</taxon>
    </lineage>
</organism>
<reference evidence="2 3" key="1">
    <citation type="submission" date="2018-07" db="EMBL/GenBank/DDBJ databases">
        <title>Genome analysis of Runella aurantiaca.</title>
        <authorList>
            <person name="Yang X."/>
        </authorList>
    </citation>
    <scope>NUCLEOTIDE SEQUENCE [LARGE SCALE GENOMIC DNA]</scope>
    <source>
        <strain evidence="2 3">YX9</strain>
    </source>
</reference>
<dbReference type="EMBL" id="QPIW01000009">
    <property type="protein sequence ID" value="RDB05512.1"/>
    <property type="molecule type" value="Genomic_DNA"/>
</dbReference>
<gene>
    <name evidence="2" type="ORF">DVG78_13085</name>
</gene>
<dbReference type="Proteomes" id="UP000253141">
    <property type="component" value="Unassembled WGS sequence"/>
</dbReference>
<dbReference type="RefSeq" id="WP_114461521.1">
    <property type="nucleotide sequence ID" value="NZ_QPIW01000009.1"/>
</dbReference>
<proteinExistence type="predicted"/>
<dbReference type="AlphaFoldDB" id="A0A369I8W0"/>
<comment type="caution">
    <text evidence="2">The sequence shown here is derived from an EMBL/GenBank/DDBJ whole genome shotgun (WGS) entry which is preliminary data.</text>
</comment>
<protein>
    <submittedName>
        <fullName evidence="2">Uncharacterized protein</fullName>
    </submittedName>
</protein>
<evidence type="ECO:0000313" key="3">
    <source>
        <dbReference type="Proteomes" id="UP000253141"/>
    </source>
</evidence>
<name>A0A369I8W0_9BACT</name>
<keyword evidence="1" id="KW-1133">Transmembrane helix</keyword>